<keyword evidence="6" id="KW-1185">Reference proteome</keyword>
<accession>A0ABT6DFL5</accession>
<dbReference type="InterPro" id="IPR009057">
    <property type="entry name" value="Homeodomain-like_sf"/>
</dbReference>
<dbReference type="SUPFAM" id="SSF46689">
    <property type="entry name" value="Homeodomain-like"/>
    <property type="match status" value="1"/>
</dbReference>
<dbReference type="InterPro" id="IPR001647">
    <property type="entry name" value="HTH_TetR"/>
</dbReference>
<name>A0ABT6DFL5_9BACT</name>
<dbReference type="Gene3D" id="1.10.357.10">
    <property type="entry name" value="Tetracycline Repressor, domain 2"/>
    <property type="match status" value="1"/>
</dbReference>
<dbReference type="EMBL" id="JANRMI010000001">
    <property type="protein sequence ID" value="MDG0815632.1"/>
    <property type="molecule type" value="Genomic_DNA"/>
</dbReference>
<keyword evidence="1 2" id="KW-0238">DNA-binding</keyword>
<evidence type="ECO:0000313" key="6">
    <source>
        <dbReference type="Proteomes" id="UP001152321"/>
    </source>
</evidence>
<dbReference type="PRINTS" id="PR00455">
    <property type="entry name" value="HTHTETR"/>
</dbReference>
<organism evidence="5 6">
    <name type="scientific">Bdellovibrio svalbardensis</name>
    <dbReference type="NCBI Taxonomy" id="2972972"/>
    <lineage>
        <taxon>Bacteria</taxon>
        <taxon>Pseudomonadati</taxon>
        <taxon>Bdellovibrionota</taxon>
        <taxon>Bdellovibrionia</taxon>
        <taxon>Bdellovibrionales</taxon>
        <taxon>Pseudobdellovibrionaceae</taxon>
        <taxon>Bdellovibrio</taxon>
    </lineage>
</organism>
<proteinExistence type="predicted"/>
<evidence type="ECO:0000259" key="4">
    <source>
        <dbReference type="PROSITE" id="PS50977"/>
    </source>
</evidence>
<dbReference type="PANTHER" id="PTHR30328">
    <property type="entry name" value="TRANSCRIPTIONAL REPRESSOR"/>
    <property type="match status" value="1"/>
</dbReference>
<dbReference type="Proteomes" id="UP001152321">
    <property type="component" value="Unassembled WGS sequence"/>
</dbReference>
<dbReference type="Pfam" id="PF00440">
    <property type="entry name" value="TetR_N"/>
    <property type="match status" value="1"/>
</dbReference>
<sequence length="218" mass="25297">MDETSQQKTSAHVSTARTRPKKRDRSASEERLLNAAEDIFSKHGFKGATTRMIADKAKLNESLIGRYFDGKMGLLFALIEKHIEDVPLDILPYPPQETVREELHKLIDSMYYKHCQKDSEFFKIVISQCLTDAKFLKRIREIIPKKIHPDVKMRLENLATQGKIRTDVDLELFIQTLDTYFHGVMLFEKILMGYPEDKLNQGMRFVVDTYATAIEIKK</sequence>
<dbReference type="RefSeq" id="WP_277577106.1">
    <property type="nucleotide sequence ID" value="NZ_JANRMI010000001.1"/>
</dbReference>
<feature type="DNA-binding region" description="H-T-H motif" evidence="2">
    <location>
        <begin position="49"/>
        <end position="68"/>
    </location>
</feature>
<reference evidence="5" key="1">
    <citation type="submission" date="2022-08" db="EMBL/GenBank/DDBJ databases">
        <title>Novel Bdellovibrio Species Isolated from Svalbard: Designation Bdellovibrio svalbardensis.</title>
        <authorList>
            <person name="Mitchell R.J."/>
            <person name="Choi S.Y."/>
        </authorList>
    </citation>
    <scope>NUCLEOTIDE SEQUENCE</scope>
    <source>
        <strain evidence="5">PAP01</strain>
    </source>
</reference>
<comment type="caution">
    <text evidence="5">The sequence shown here is derived from an EMBL/GenBank/DDBJ whole genome shotgun (WGS) entry which is preliminary data.</text>
</comment>
<dbReference type="PANTHER" id="PTHR30328:SF54">
    <property type="entry name" value="HTH-TYPE TRANSCRIPTIONAL REPRESSOR SCO4008"/>
    <property type="match status" value="1"/>
</dbReference>
<evidence type="ECO:0000256" key="1">
    <source>
        <dbReference type="ARBA" id="ARBA00023125"/>
    </source>
</evidence>
<feature type="compositionally biased region" description="Polar residues" evidence="3">
    <location>
        <begin position="1"/>
        <end position="17"/>
    </location>
</feature>
<protein>
    <submittedName>
        <fullName evidence="5">TetR/AcrR family transcriptional regulator</fullName>
    </submittedName>
</protein>
<dbReference type="InterPro" id="IPR050109">
    <property type="entry name" value="HTH-type_TetR-like_transc_reg"/>
</dbReference>
<feature type="domain" description="HTH tetR-type" evidence="4">
    <location>
        <begin position="26"/>
        <end position="86"/>
    </location>
</feature>
<gene>
    <name evidence="5" type="ORF">NWE73_04595</name>
</gene>
<evidence type="ECO:0000256" key="2">
    <source>
        <dbReference type="PROSITE-ProRule" id="PRU00335"/>
    </source>
</evidence>
<evidence type="ECO:0000313" key="5">
    <source>
        <dbReference type="EMBL" id="MDG0815632.1"/>
    </source>
</evidence>
<evidence type="ECO:0000256" key="3">
    <source>
        <dbReference type="SAM" id="MobiDB-lite"/>
    </source>
</evidence>
<dbReference type="PROSITE" id="PS50977">
    <property type="entry name" value="HTH_TETR_2"/>
    <property type="match status" value="1"/>
</dbReference>
<feature type="region of interest" description="Disordered" evidence="3">
    <location>
        <begin position="1"/>
        <end position="28"/>
    </location>
</feature>